<organism evidence="2 3">
    <name type="scientific">Batillaria attramentaria</name>
    <dbReference type="NCBI Taxonomy" id="370345"/>
    <lineage>
        <taxon>Eukaryota</taxon>
        <taxon>Metazoa</taxon>
        <taxon>Spiralia</taxon>
        <taxon>Lophotrochozoa</taxon>
        <taxon>Mollusca</taxon>
        <taxon>Gastropoda</taxon>
        <taxon>Caenogastropoda</taxon>
        <taxon>Sorbeoconcha</taxon>
        <taxon>Cerithioidea</taxon>
        <taxon>Batillariidae</taxon>
        <taxon>Batillaria</taxon>
    </lineage>
</organism>
<protein>
    <submittedName>
        <fullName evidence="2">Uncharacterized protein</fullName>
    </submittedName>
</protein>
<reference evidence="2 3" key="1">
    <citation type="journal article" date="2023" name="Sci. Data">
        <title>Genome assembly of the Korean intertidal mud-creeper Batillaria attramentaria.</title>
        <authorList>
            <person name="Patra A.K."/>
            <person name="Ho P.T."/>
            <person name="Jun S."/>
            <person name="Lee S.J."/>
            <person name="Kim Y."/>
            <person name="Won Y.J."/>
        </authorList>
    </citation>
    <scope>NUCLEOTIDE SEQUENCE [LARGE SCALE GENOMIC DNA]</scope>
    <source>
        <strain evidence="2">Wonlab-2016</strain>
    </source>
</reference>
<proteinExistence type="predicted"/>
<name>A0ABD0KXW4_9CAEN</name>
<dbReference type="Proteomes" id="UP001519460">
    <property type="component" value="Unassembled WGS sequence"/>
</dbReference>
<feature type="region of interest" description="Disordered" evidence="1">
    <location>
        <begin position="50"/>
        <end position="70"/>
    </location>
</feature>
<sequence>MTQIYDVEADTITISTTTDVLLAWVLLGEPLASDLQQCCARQQRGDLTGIIDSVPSDASRAPVSSGPGWRLRSQVRLPPMVSEASGSLSRVRQYAGTRLSAPFSAYQSSTPPPSPSGKI</sequence>
<keyword evidence="3" id="KW-1185">Reference proteome</keyword>
<dbReference type="EMBL" id="JACVVK020000107">
    <property type="protein sequence ID" value="KAK7492062.1"/>
    <property type="molecule type" value="Genomic_DNA"/>
</dbReference>
<evidence type="ECO:0000313" key="2">
    <source>
        <dbReference type="EMBL" id="KAK7492062.1"/>
    </source>
</evidence>
<evidence type="ECO:0000256" key="1">
    <source>
        <dbReference type="SAM" id="MobiDB-lite"/>
    </source>
</evidence>
<accession>A0ABD0KXW4</accession>
<gene>
    <name evidence="2" type="ORF">BaRGS_00016726</name>
</gene>
<evidence type="ECO:0000313" key="3">
    <source>
        <dbReference type="Proteomes" id="UP001519460"/>
    </source>
</evidence>
<dbReference type="AlphaFoldDB" id="A0ABD0KXW4"/>
<comment type="caution">
    <text evidence="2">The sequence shown here is derived from an EMBL/GenBank/DDBJ whole genome shotgun (WGS) entry which is preliminary data.</text>
</comment>